<organism evidence="1 2">
    <name type="scientific">Cupriavidus campinensis</name>
    <dbReference type="NCBI Taxonomy" id="151783"/>
    <lineage>
        <taxon>Bacteria</taxon>
        <taxon>Pseudomonadati</taxon>
        <taxon>Pseudomonadota</taxon>
        <taxon>Betaproteobacteria</taxon>
        <taxon>Burkholderiales</taxon>
        <taxon>Burkholderiaceae</taxon>
        <taxon>Cupriavidus</taxon>
    </lineage>
</organism>
<proteinExistence type="predicted"/>
<evidence type="ECO:0000313" key="2">
    <source>
        <dbReference type="Proteomes" id="UP001056132"/>
    </source>
</evidence>
<evidence type="ECO:0000313" key="1">
    <source>
        <dbReference type="EMBL" id="URF05275.1"/>
    </source>
</evidence>
<protein>
    <submittedName>
        <fullName evidence="1">Uncharacterized protein</fullName>
    </submittedName>
</protein>
<dbReference type="KEGG" id="ccam:M5D45_05490"/>
<dbReference type="Proteomes" id="UP001056132">
    <property type="component" value="Chromosome 1"/>
</dbReference>
<dbReference type="RefSeq" id="WP_250025172.1">
    <property type="nucleotide sequence ID" value="NZ_CP097330.1"/>
</dbReference>
<accession>A0AAE9I566</accession>
<gene>
    <name evidence="1" type="ORF">M5D45_05490</name>
</gene>
<reference evidence="1" key="1">
    <citation type="journal article" date="2022" name="Microbiol. Resour. Announc.">
        <title>Genome Sequence of Cupriavidus campinensis Strain G5, a Member of a Bacterial Consortium Capable of Polyethylene Degradation.</title>
        <authorList>
            <person name="Schneider B."/>
            <person name="Pfeiffer F."/>
            <person name="Dyall-Smith M."/>
            <person name="Kunte H.J."/>
        </authorList>
    </citation>
    <scope>NUCLEOTIDE SEQUENCE</scope>
    <source>
        <strain evidence="1">G5</strain>
    </source>
</reference>
<dbReference type="EMBL" id="CP097330">
    <property type="protein sequence ID" value="URF05275.1"/>
    <property type="molecule type" value="Genomic_DNA"/>
</dbReference>
<name>A0AAE9I566_9BURK</name>
<sequence length="90" mass="9766">MTTPNNKACCNYKSNTASPRSYLRYFERVAFARNLAQIHIALAELVPRLLGRGQAPEVVANDLAQLAPRGLADAVLPVVNERAMAMRGAA</sequence>
<reference evidence="1" key="2">
    <citation type="submission" date="2022-05" db="EMBL/GenBank/DDBJ databases">
        <authorList>
            <person name="Kunte H.-J."/>
        </authorList>
    </citation>
    <scope>NUCLEOTIDE SEQUENCE</scope>
    <source>
        <strain evidence="1">G5</strain>
    </source>
</reference>
<dbReference type="AlphaFoldDB" id="A0AAE9I566"/>